<evidence type="ECO:0000313" key="2">
    <source>
        <dbReference type="Proteomes" id="UP000263517"/>
    </source>
</evidence>
<dbReference type="AlphaFoldDB" id="A0A350NYP8"/>
<dbReference type="Proteomes" id="UP000263517">
    <property type="component" value="Unassembled WGS sequence"/>
</dbReference>
<feature type="non-terminal residue" evidence="1">
    <location>
        <position position="1"/>
    </location>
</feature>
<proteinExistence type="predicted"/>
<reference evidence="1 2" key="1">
    <citation type="journal article" date="2018" name="Nat. Biotechnol.">
        <title>A standardized bacterial taxonomy based on genome phylogeny substantially revises the tree of life.</title>
        <authorList>
            <person name="Parks D.H."/>
            <person name="Chuvochina M."/>
            <person name="Waite D.W."/>
            <person name="Rinke C."/>
            <person name="Skarshewski A."/>
            <person name="Chaumeil P.A."/>
            <person name="Hugenholtz P."/>
        </authorList>
    </citation>
    <scope>NUCLEOTIDE SEQUENCE [LARGE SCALE GENOMIC DNA]</scope>
    <source>
        <strain evidence="1">UBA11978</strain>
    </source>
</reference>
<gene>
    <name evidence="1" type="ORF">DCW74_00335</name>
</gene>
<accession>A0A350NYP8</accession>
<protein>
    <submittedName>
        <fullName evidence="1">Uncharacterized protein</fullName>
    </submittedName>
</protein>
<evidence type="ECO:0000313" key="1">
    <source>
        <dbReference type="EMBL" id="HAW74165.1"/>
    </source>
</evidence>
<sequence length="371" mass="42854">CEGDNWQETQQLSAKFLGTLMLLTRGAEGNFARIHQRFKPLYKAVLTLRLVDRLMEQDTIAHTYLSKYRDSLSRFRGNRYWREKWRVELGIPLITVALLQDIGLQSPAALTLLKGENNDLDEFRLLEESQRKDLLKLNYHFTMKYVSEGLGIPAYIGNVREERDRFIQTHKDASSFIQALMKDAFLSKTGLGEIVKIPQIYTSIVFSTKTDYSRKSLPKGYLLIEQLAKKGALNKKLAEDFINLVGYFPQGFGITYIPLNENGQEKEQYECAIVVGLNPQKPAEPICKIVTRNQKYITGGQQEVIVKSQNLYFPANRKRLMRVGKERLTEIMSQLSSNFTPDAIDDLIPSFWEPYDFFGYKKHQNLWSKNN</sequence>
<dbReference type="EMBL" id="DNAN01000012">
    <property type="protein sequence ID" value="HAW74165.1"/>
    <property type="molecule type" value="Genomic_DNA"/>
</dbReference>
<organism evidence="1 2">
    <name type="scientific">Alteromonas australica</name>
    <dbReference type="NCBI Taxonomy" id="589873"/>
    <lineage>
        <taxon>Bacteria</taxon>
        <taxon>Pseudomonadati</taxon>
        <taxon>Pseudomonadota</taxon>
        <taxon>Gammaproteobacteria</taxon>
        <taxon>Alteromonadales</taxon>
        <taxon>Alteromonadaceae</taxon>
        <taxon>Alteromonas/Salinimonas group</taxon>
        <taxon>Alteromonas</taxon>
    </lineage>
</organism>
<name>A0A350NYP8_9ALTE</name>
<comment type="caution">
    <text evidence="1">The sequence shown here is derived from an EMBL/GenBank/DDBJ whole genome shotgun (WGS) entry which is preliminary data.</text>
</comment>
<dbReference type="STRING" id="589873.EP12_12750"/>